<dbReference type="PANTHER" id="PTHR43179:SF7">
    <property type="entry name" value="RHAMNOSYLTRANSFERASE WBBL"/>
    <property type="match status" value="1"/>
</dbReference>
<evidence type="ECO:0000313" key="2">
    <source>
        <dbReference type="EMBL" id="BCN92756.1"/>
    </source>
</evidence>
<dbReference type="EMBL" id="AP024202">
    <property type="protein sequence ID" value="BCN92756.1"/>
    <property type="molecule type" value="Genomic_DNA"/>
</dbReference>
<proteinExistence type="predicted"/>
<dbReference type="InterPro" id="IPR029044">
    <property type="entry name" value="Nucleotide-diphossugar_trans"/>
</dbReference>
<keyword evidence="3" id="KW-1185">Reference proteome</keyword>
<organism evidence="2 3">
    <name type="scientific">Thiomicrorhabdus immobilis</name>
    <dbReference type="NCBI Taxonomy" id="2791037"/>
    <lineage>
        <taxon>Bacteria</taxon>
        <taxon>Pseudomonadati</taxon>
        <taxon>Pseudomonadota</taxon>
        <taxon>Gammaproteobacteria</taxon>
        <taxon>Thiotrichales</taxon>
        <taxon>Piscirickettsiaceae</taxon>
        <taxon>Thiomicrorhabdus</taxon>
    </lineage>
</organism>
<gene>
    <name evidence="2" type="ORF">THMIRHAM_05410</name>
</gene>
<evidence type="ECO:0000259" key="1">
    <source>
        <dbReference type="Pfam" id="PF00535"/>
    </source>
</evidence>
<protein>
    <recommendedName>
        <fullName evidence="1">Glycosyltransferase 2-like domain-containing protein</fullName>
    </recommendedName>
</protein>
<dbReference type="InterPro" id="IPR001173">
    <property type="entry name" value="Glyco_trans_2-like"/>
</dbReference>
<dbReference type="Pfam" id="PF00535">
    <property type="entry name" value="Glycos_transf_2"/>
    <property type="match status" value="2"/>
</dbReference>
<reference evidence="2" key="1">
    <citation type="journal article" date="2022" name="Arch. Microbiol.">
        <title>Thiomicrorhabdus immobilis sp. nov., a mesophilic sulfur-oxidizing bacterium isolated from sediment of a brackish lake in northern Japan.</title>
        <authorList>
            <person name="Kojima H."/>
            <person name="Mochizuki J."/>
            <person name="Kanda M."/>
            <person name="Watanabe T."/>
            <person name="Fukui M."/>
        </authorList>
    </citation>
    <scope>NUCLEOTIDE SEQUENCE</scope>
    <source>
        <strain evidence="2">Am19</strain>
    </source>
</reference>
<dbReference type="SUPFAM" id="SSF53448">
    <property type="entry name" value="Nucleotide-diphospho-sugar transferases"/>
    <property type="match status" value="2"/>
</dbReference>
<dbReference type="Proteomes" id="UP001054820">
    <property type="component" value="Chromosome"/>
</dbReference>
<feature type="domain" description="Glycosyltransferase 2-like" evidence="1">
    <location>
        <begin position="490"/>
        <end position="620"/>
    </location>
</feature>
<accession>A0ABN6CUT9</accession>
<name>A0ABN6CUT9_9GAMM</name>
<dbReference type="RefSeq" id="WP_237262942.1">
    <property type="nucleotide sequence ID" value="NZ_AP024202.1"/>
</dbReference>
<dbReference type="CDD" id="cd04184">
    <property type="entry name" value="GT2_RfbC_Mx_like"/>
    <property type="match status" value="1"/>
</dbReference>
<evidence type="ECO:0000313" key="3">
    <source>
        <dbReference type="Proteomes" id="UP001054820"/>
    </source>
</evidence>
<dbReference type="PANTHER" id="PTHR43179">
    <property type="entry name" value="RHAMNOSYLTRANSFERASE WBBL"/>
    <property type="match status" value="1"/>
</dbReference>
<feature type="domain" description="Glycosyltransferase 2-like" evidence="1">
    <location>
        <begin position="231"/>
        <end position="340"/>
    </location>
</feature>
<dbReference type="Gene3D" id="3.90.550.10">
    <property type="entry name" value="Spore Coat Polysaccharide Biosynthesis Protein SpsA, Chain A"/>
    <property type="match status" value="2"/>
</dbReference>
<sequence length="760" mass="88012">MNKYRLQAWYSKVLNFIGIKLAKNIQLKPIKDLEKISQQTWLSLSEDPHFLVKTTSLKKGWYLLYIDLGVRQFENAKLYPIYKNQHTADQDAIDLPLKPHKKITRYFYLKEGIDYLRFDPLENQGEFTVKTFRLVKVPKFYAQYRQLIRVEYLTSELNQQSHTAVKRLIQKQAEENQISFTDQLNELYANTFTKAESSKSYQAWLEKNEKVKIHKFLSQKQSNDKHQPLISIILPTYNTDKDHLKSCIKSVLGQSYDNWELCIVDDASPKTAHIEAINNFVKRDARIKFEQRKQNGHISQASNDAIALATGQYALLLDHDDELSPHTLMLFVDAINKHPSAKLYYADEDKIDEAGFRFMPHFKPDWNPDLLYSQNYIGHPAVYEISRLREINGFTLGVEGSQDHDLLLRFTHNLTDQEIVHLPWILYHWRATENSTSQNTDAKDYTTASGIKALQNYFDKNNPGVMVSQGTFANTYRCKWPLPKVNPLVSLLIPTRDGYEILKNCIQSIREKTTYKNYEIVVLNNQSTCKKTLSYLQELDKSHSNIRVLDWNHKFNYSAINNFGVENAYGEIIGLINNDIEVISEDWLTEMVSHAIRPNIGCVGAKLYYPDDTIQHAGVILGIGGVAGHSHKYFTKENPGYFSRLHLTQNYSAVTAACLLVKKSVYKQVNGLNEKHLTVAFNDVDFCLNVQKIGYKNLFTPWAELYHHESISRGNEDTPKKQKRAAEEVSYMKRKWVKSLQHDAAYNRNLTQVHENFALK</sequence>